<dbReference type="SUPFAM" id="SSF55811">
    <property type="entry name" value="Nudix"/>
    <property type="match status" value="1"/>
</dbReference>
<keyword evidence="9 10" id="KW-0413">Isomerase</keyword>
<keyword evidence="14" id="KW-1185">Reference proteome</keyword>
<evidence type="ECO:0000313" key="14">
    <source>
        <dbReference type="Proteomes" id="UP001500449"/>
    </source>
</evidence>
<dbReference type="PROSITE" id="PS51462">
    <property type="entry name" value="NUDIX"/>
    <property type="match status" value="1"/>
</dbReference>
<evidence type="ECO:0000256" key="5">
    <source>
        <dbReference type="ARBA" id="ARBA00022723"/>
    </source>
</evidence>
<feature type="binding site" evidence="10">
    <location>
        <position position="135"/>
    </location>
    <ligand>
        <name>Mn(2+)</name>
        <dbReference type="ChEBI" id="CHEBI:29035"/>
    </ligand>
</feature>
<feature type="binding site" evidence="10">
    <location>
        <position position="107"/>
    </location>
    <ligand>
        <name>Mg(2+)</name>
        <dbReference type="ChEBI" id="CHEBI:18420"/>
    </ligand>
</feature>
<comment type="pathway">
    <text evidence="1 10">Isoprenoid biosynthesis; dimethylallyl diphosphate biosynthesis; dimethylallyl diphosphate from isopentenyl diphosphate: step 1/1.</text>
</comment>
<feature type="binding site" evidence="10">
    <location>
        <position position="89"/>
    </location>
    <ligand>
        <name>Mn(2+)</name>
        <dbReference type="ChEBI" id="CHEBI:29035"/>
    </ligand>
</feature>
<dbReference type="PANTHER" id="PTHR10885">
    <property type="entry name" value="ISOPENTENYL-DIPHOSPHATE DELTA-ISOMERASE"/>
    <property type="match status" value="1"/>
</dbReference>
<keyword evidence="4 10" id="KW-0963">Cytoplasm</keyword>
<evidence type="ECO:0000256" key="1">
    <source>
        <dbReference type="ARBA" id="ARBA00004826"/>
    </source>
</evidence>
<comment type="subcellular location">
    <subcellularLocation>
        <location evidence="10">Cytoplasm</location>
    </subcellularLocation>
</comment>
<feature type="active site" evidence="10">
    <location>
        <position position="135"/>
    </location>
</feature>
<organism evidence="13 14">
    <name type="scientific">Pseudonocardia ailaonensis</name>
    <dbReference type="NCBI Taxonomy" id="367279"/>
    <lineage>
        <taxon>Bacteria</taxon>
        <taxon>Bacillati</taxon>
        <taxon>Actinomycetota</taxon>
        <taxon>Actinomycetes</taxon>
        <taxon>Pseudonocardiales</taxon>
        <taxon>Pseudonocardiaceae</taxon>
        <taxon>Pseudonocardia</taxon>
    </lineage>
</organism>
<comment type="caution">
    <text evidence="13">The sequence shown here is derived from an EMBL/GenBank/DDBJ whole genome shotgun (WGS) entry which is preliminary data.</text>
</comment>
<keyword evidence="6 10" id="KW-0460">Magnesium</keyword>
<feature type="binding site" evidence="10">
    <location>
        <position position="52"/>
    </location>
    <ligand>
        <name>Mn(2+)</name>
        <dbReference type="ChEBI" id="CHEBI:29035"/>
    </ligand>
</feature>
<dbReference type="NCBIfam" id="NF002995">
    <property type="entry name" value="PRK03759.1"/>
    <property type="match status" value="1"/>
</dbReference>
<evidence type="ECO:0000256" key="2">
    <source>
        <dbReference type="ARBA" id="ARBA00007579"/>
    </source>
</evidence>
<dbReference type="EMBL" id="BAAAQK010000034">
    <property type="protein sequence ID" value="GAA1881207.1"/>
    <property type="molecule type" value="Genomic_DNA"/>
</dbReference>
<dbReference type="PANTHER" id="PTHR10885:SF0">
    <property type="entry name" value="ISOPENTENYL-DIPHOSPHATE DELTA-ISOMERASE"/>
    <property type="match status" value="1"/>
</dbReference>
<comment type="similarity">
    <text evidence="2 10">Belongs to the IPP isomerase type 1 family.</text>
</comment>
<dbReference type="Pfam" id="PF00293">
    <property type="entry name" value="NUDIX"/>
    <property type="match status" value="1"/>
</dbReference>
<evidence type="ECO:0000256" key="11">
    <source>
        <dbReference type="SAM" id="MobiDB-lite"/>
    </source>
</evidence>
<dbReference type="NCBIfam" id="TIGR02150">
    <property type="entry name" value="IPP_isom_1"/>
    <property type="match status" value="1"/>
</dbReference>
<dbReference type="InterPro" id="IPR015797">
    <property type="entry name" value="NUDIX_hydrolase-like_dom_sf"/>
</dbReference>
<reference evidence="13 14" key="1">
    <citation type="journal article" date="2019" name="Int. J. Syst. Evol. Microbiol.">
        <title>The Global Catalogue of Microorganisms (GCM) 10K type strain sequencing project: providing services to taxonomists for standard genome sequencing and annotation.</title>
        <authorList>
            <consortium name="The Broad Institute Genomics Platform"/>
            <consortium name="The Broad Institute Genome Sequencing Center for Infectious Disease"/>
            <person name="Wu L."/>
            <person name="Ma J."/>
        </authorList>
    </citation>
    <scope>NUCLEOTIDE SEQUENCE [LARGE SCALE GENOMIC DNA]</scope>
    <source>
        <strain evidence="13 14">JCM 16009</strain>
    </source>
</reference>
<comment type="cofactor">
    <cofactor evidence="10">
        <name>Mn(2+)</name>
        <dbReference type="ChEBI" id="CHEBI:29035"/>
    </cofactor>
    <text evidence="10">Binds 1 Mn(2+) ion per subunit.</text>
</comment>
<dbReference type="EC" id="5.3.3.2" evidence="3 10"/>
<dbReference type="InterPro" id="IPR011876">
    <property type="entry name" value="IsopentenylPP_isomerase_typ1"/>
</dbReference>
<evidence type="ECO:0000256" key="7">
    <source>
        <dbReference type="ARBA" id="ARBA00023211"/>
    </source>
</evidence>
<keyword evidence="5 10" id="KW-0479">Metal-binding</keyword>
<evidence type="ECO:0000313" key="13">
    <source>
        <dbReference type="EMBL" id="GAA1881207.1"/>
    </source>
</evidence>
<comment type="cofactor">
    <cofactor evidence="10">
        <name>Mg(2+)</name>
        <dbReference type="ChEBI" id="CHEBI:18420"/>
    </cofactor>
    <text evidence="10">Binds 1 Mg(2+) ion per subunit. The magnesium ion binds only when substrate is bound.</text>
</comment>
<feature type="domain" description="Nudix hydrolase" evidence="12">
    <location>
        <begin position="50"/>
        <end position="183"/>
    </location>
</feature>
<dbReference type="RefSeq" id="WP_344428264.1">
    <property type="nucleotide sequence ID" value="NZ_BAAAQK010000034.1"/>
</dbReference>
<feature type="binding site" evidence="10">
    <location>
        <position position="133"/>
    </location>
    <ligand>
        <name>Mn(2+)</name>
        <dbReference type="ChEBI" id="CHEBI:29035"/>
    </ligand>
</feature>
<dbReference type="Gene3D" id="3.90.79.10">
    <property type="entry name" value="Nucleoside Triphosphate Pyrophosphohydrolase"/>
    <property type="match status" value="1"/>
</dbReference>
<comment type="function">
    <text evidence="10">Catalyzes the 1,3-allylic rearrangement of the homoallylic substrate isopentenyl (IPP) to its highly electrophilic allylic isomer, dimethylallyl diphosphate (DMAPP).</text>
</comment>
<dbReference type="PIRSF" id="PIRSF018427">
    <property type="entry name" value="Isopntndiph_ism"/>
    <property type="match status" value="1"/>
</dbReference>
<evidence type="ECO:0000256" key="10">
    <source>
        <dbReference type="HAMAP-Rule" id="MF_00202"/>
    </source>
</evidence>
<dbReference type="HAMAP" id="MF_00202">
    <property type="entry name" value="Idi"/>
    <property type="match status" value="1"/>
</dbReference>
<accession>A0ABN2NQ78</accession>
<evidence type="ECO:0000256" key="6">
    <source>
        <dbReference type="ARBA" id="ARBA00022842"/>
    </source>
</evidence>
<feature type="compositionally biased region" description="Basic and acidic residues" evidence="11">
    <location>
        <begin position="1"/>
        <end position="15"/>
    </location>
</feature>
<evidence type="ECO:0000256" key="8">
    <source>
        <dbReference type="ARBA" id="ARBA00023229"/>
    </source>
</evidence>
<dbReference type="InterPro" id="IPR056375">
    <property type="entry name" value="Idi_bact"/>
</dbReference>
<evidence type="ECO:0000256" key="9">
    <source>
        <dbReference type="ARBA" id="ARBA00023235"/>
    </source>
</evidence>
<evidence type="ECO:0000259" key="12">
    <source>
        <dbReference type="PROSITE" id="PS51462"/>
    </source>
</evidence>
<evidence type="ECO:0000256" key="3">
    <source>
        <dbReference type="ARBA" id="ARBA00012057"/>
    </source>
</evidence>
<dbReference type="CDD" id="cd02885">
    <property type="entry name" value="NUDIX_IPP_Isomerase"/>
    <property type="match status" value="1"/>
</dbReference>
<proteinExistence type="inferred from homology"/>
<keyword evidence="8 10" id="KW-0414">Isoprene biosynthesis</keyword>
<feature type="active site" evidence="10">
    <location>
        <position position="87"/>
    </location>
</feature>
<sequence>MPDRAPARRLIDHGPADPGPEAAEQVVLLDVDGRAAGVADKHTVHGRVTRRHLGFSCYGFDGAGRVLLTQRSRLKRTFPLLWSNTCCGHPAPGETVEDAARRRMSYELGLPATALRTVLPDFAYRASYAGVEEHELCPVLICQVVDAPLARPDEVESWQWWSWSKLQDEAAAPDSILSPWARLQVPLLAASGAVERLSGSVVR</sequence>
<feature type="binding site" evidence="10">
    <location>
        <position position="45"/>
    </location>
    <ligand>
        <name>Mn(2+)</name>
        <dbReference type="ChEBI" id="CHEBI:29035"/>
    </ligand>
</feature>
<protein>
    <recommendedName>
        <fullName evidence="3 10">Isopentenyl-diphosphate Delta-isomerase</fullName>
        <shortName evidence="10">IPP isomerase</shortName>
        <ecNumber evidence="3 10">5.3.3.2</ecNumber>
    </recommendedName>
    <alternativeName>
        <fullName evidence="10">IPP:DMAPP isomerase</fullName>
    </alternativeName>
    <alternativeName>
        <fullName evidence="10">Isopentenyl pyrophosphate isomerase</fullName>
    </alternativeName>
</protein>
<feature type="region of interest" description="Disordered" evidence="11">
    <location>
        <begin position="1"/>
        <end position="20"/>
    </location>
</feature>
<dbReference type="Proteomes" id="UP001500449">
    <property type="component" value="Unassembled WGS sequence"/>
</dbReference>
<keyword evidence="7 10" id="KW-0464">Manganese</keyword>
<comment type="catalytic activity">
    <reaction evidence="10">
        <text>isopentenyl diphosphate = dimethylallyl diphosphate</text>
        <dbReference type="Rhea" id="RHEA:23284"/>
        <dbReference type="ChEBI" id="CHEBI:57623"/>
        <dbReference type="ChEBI" id="CHEBI:128769"/>
        <dbReference type="EC" id="5.3.3.2"/>
    </reaction>
</comment>
<gene>
    <name evidence="13" type="primary">idi_3</name>
    <name evidence="10" type="synonym">idi</name>
    <name evidence="13" type="ORF">GCM10009836_73130</name>
</gene>
<name>A0ABN2NQ78_9PSEU</name>
<evidence type="ECO:0000256" key="4">
    <source>
        <dbReference type="ARBA" id="ARBA00022490"/>
    </source>
</evidence>
<dbReference type="InterPro" id="IPR000086">
    <property type="entry name" value="NUDIX_hydrolase_dom"/>
</dbReference>